<reference evidence="3" key="1">
    <citation type="submission" date="2021-05" db="EMBL/GenBank/DDBJ databases">
        <authorList>
            <person name="Alioto T."/>
            <person name="Alioto T."/>
            <person name="Gomez Garrido J."/>
        </authorList>
    </citation>
    <scope>NUCLEOTIDE SEQUENCE</scope>
</reference>
<feature type="region of interest" description="Disordered" evidence="1">
    <location>
        <begin position="198"/>
        <end position="233"/>
    </location>
</feature>
<name>A0A8D8XID6_9HEMI</name>
<evidence type="ECO:0000256" key="1">
    <source>
        <dbReference type="SAM" id="MobiDB-lite"/>
    </source>
</evidence>
<evidence type="ECO:0000313" key="3">
    <source>
        <dbReference type="EMBL" id="CAG6696603.1"/>
    </source>
</evidence>
<feature type="region of interest" description="Disordered" evidence="1">
    <location>
        <begin position="1"/>
        <end position="82"/>
    </location>
</feature>
<feature type="domain" description="Mos1 transposase HTH" evidence="2">
    <location>
        <begin position="101"/>
        <end position="140"/>
    </location>
</feature>
<protein>
    <recommendedName>
        <fullName evidence="2">Mos1 transposase HTH domain-containing protein</fullName>
    </recommendedName>
</protein>
<dbReference type="Pfam" id="PF17906">
    <property type="entry name" value="HTH_48"/>
    <property type="match status" value="1"/>
</dbReference>
<dbReference type="Gene3D" id="1.10.10.1450">
    <property type="match status" value="1"/>
</dbReference>
<evidence type="ECO:0000259" key="2">
    <source>
        <dbReference type="Pfam" id="PF17906"/>
    </source>
</evidence>
<sequence length="404" mass="46343">MVSKLLEMEHNVLENMSDEEEPTTTNDISKKQKTSDEKTGENKNVIHNEGKKPEEKINNLTRPTEPPINYPRPKRMKEAKKRNKYVVDEKQLTEQRINVKFLVKLKKTATESFALMKQAYEDKCMSRTRVFEWYKRFVDGHEDVDEDAYNPEKCSKIVEQVMADKKVRIRKLAKVADVNQATVKKIVNMMKVGDRLKLEEPKKQRKKRVKKKEEDGNCPSGKQRKPRQKKSNVVQNLEELKEPNKNAACGNQQALSEYLIMKPADHQYTSNLKTNPYAGNLKDIPYIPNLTTLKDNTSGNLKDIPYIPNLATLKDNTSIGKPNNNVYVGNLKDNSNSYTSNPTNNPYTGNPTNNQYTGNPMNNSYTRNPKDNIYPEKTNSNPYPGYPYHGAGYTHILYPGSSFS</sequence>
<feature type="compositionally biased region" description="Basic and acidic residues" evidence="1">
    <location>
        <begin position="28"/>
        <end position="57"/>
    </location>
</feature>
<dbReference type="InterPro" id="IPR052709">
    <property type="entry name" value="Transposase-MT_Hybrid"/>
</dbReference>
<feature type="compositionally biased region" description="Basic and acidic residues" evidence="1">
    <location>
        <begin position="1"/>
        <end position="12"/>
    </location>
</feature>
<dbReference type="InterPro" id="IPR041426">
    <property type="entry name" value="Mos1_HTH"/>
</dbReference>
<dbReference type="EMBL" id="HBUF01357884">
    <property type="protein sequence ID" value="CAG6718794.1"/>
    <property type="molecule type" value="Transcribed_RNA"/>
</dbReference>
<dbReference type="PANTHER" id="PTHR46060">
    <property type="entry name" value="MARINER MOS1 TRANSPOSASE-LIKE PROTEIN"/>
    <property type="match status" value="1"/>
</dbReference>
<feature type="compositionally biased region" description="Basic residues" evidence="1">
    <location>
        <begin position="72"/>
        <end position="82"/>
    </location>
</feature>
<organism evidence="3">
    <name type="scientific">Cacopsylla melanoneura</name>
    <dbReference type="NCBI Taxonomy" id="428564"/>
    <lineage>
        <taxon>Eukaryota</taxon>
        <taxon>Metazoa</taxon>
        <taxon>Ecdysozoa</taxon>
        <taxon>Arthropoda</taxon>
        <taxon>Hexapoda</taxon>
        <taxon>Insecta</taxon>
        <taxon>Pterygota</taxon>
        <taxon>Neoptera</taxon>
        <taxon>Paraneoptera</taxon>
        <taxon>Hemiptera</taxon>
        <taxon>Sternorrhyncha</taxon>
        <taxon>Psylloidea</taxon>
        <taxon>Psyllidae</taxon>
        <taxon>Psyllinae</taxon>
        <taxon>Cacopsylla</taxon>
    </lineage>
</organism>
<dbReference type="PANTHER" id="PTHR46060:SF3">
    <property type="entry name" value="PROTEIN GVQW3"/>
    <property type="match status" value="1"/>
</dbReference>
<proteinExistence type="predicted"/>
<dbReference type="AlphaFoldDB" id="A0A8D8XID6"/>
<dbReference type="EMBL" id="HBUF01329380">
    <property type="protein sequence ID" value="CAG6696602.1"/>
    <property type="molecule type" value="Transcribed_RNA"/>
</dbReference>
<dbReference type="EMBL" id="HBUF01329381">
    <property type="protein sequence ID" value="CAG6696603.1"/>
    <property type="molecule type" value="Transcribed_RNA"/>
</dbReference>
<accession>A0A8D8XID6</accession>